<sequence>MTIDEQQVPSRRQGEAADRGTVDTPGSRVPRELRRLFAMAPGAAAAAPLAYAAMQYFPALQLERIDNEGKVLALTLVNSLGALAAMVAQPLAGVLSDRTRTRYGSRRPWMLTGALIGAVGLIVAGLSTTVASLVVAAIVVQTGFNAYQATFNAILPDRVPRPIRGRYSTLVGLGQLLAGIAGQAVASIFATAIPAGYFTFAGLLVLVVVAFVVFNPDGDNRATPRPPFSLFAILKAFWVNPIRHPDFFWAFLGRFLIFSGYAMVASFGLYIAQSYIGMSLEQAAHLVPLIGVVGLPGFLVATAIAGPLSDRIGRRKPIVFAGGVVIAASAAIPLIWPTPAGLIGNGVIATIGVGMFVSVDQALVSEVLPSGSDFAKDLGVINIAVTLPYTVGPILAGVLVTAFGGYGVIYVAVLITAGIGAFAVLPIKGVK</sequence>
<evidence type="ECO:0000259" key="7">
    <source>
        <dbReference type="PROSITE" id="PS50850"/>
    </source>
</evidence>
<feature type="compositionally biased region" description="Basic and acidic residues" evidence="5">
    <location>
        <begin position="12"/>
        <end position="21"/>
    </location>
</feature>
<dbReference type="PANTHER" id="PTHR23528">
    <property type="match status" value="1"/>
</dbReference>
<dbReference type="PANTHER" id="PTHR23528:SF1">
    <property type="entry name" value="MAJOR FACILITATOR SUPERFAMILY (MFS) PROFILE DOMAIN-CONTAINING PROTEIN"/>
    <property type="match status" value="1"/>
</dbReference>
<evidence type="ECO:0000313" key="8">
    <source>
        <dbReference type="EMBL" id="MDH6280947.1"/>
    </source>
</evidence>
<protein>
    <submittedName>
        <fullName evidence="8">MFS family permease</fullName>
    </submittedName>
</protein>
<comment type="caution">
    <text evidence="8">The sequence shown here is derived from an EMBL/GenBank/DDBJ whole genome shotgun (WGS) entry which is preliminary data.</text>
</comment>
<dbReference type="CDD" id="cd06174">
    <property type="entry name" value="MFS"/>
    <property type="match status" value="1"/>
</dbReference>
<feature type="transmembrane region" description="Helical" evidence="6">
    <location>
        <begin position="36"/>
        <end position="57"/>
    </location>
</feature>
<feature type="domain" description="Major facilitator superfamily (MFS) profile" evidence="7">
    <location>
        <begin position="1"/>
        <end position="431"/>
    </location>
</feature>
<evidence type="ECO:0000256" key="2">
    <source>
        <dbReference type="ARBA" id="ARBA00022692"/>
    </source>
</evidence>
<gene>
    <name evidence="8" type="ORF">M2280_002160</name>
</gene>
<feature type="transmembrane region" description="Helical" evidence="6">
    <location>
        <begin position="283"/>
        <end position="306"/>
    </location>
</feature>
<dbReference type="Proteomes" id="UP001160334">
    <property type="component" value="Unassembled WGS sequence"/>
</dbReference>
<dbReference type="InterPro" id="IPR020846">
    <property type="entry name" value="MFS_dom"/>
</dbReference>
<evidence type="ECO:0000256" key="5">
    <source>
        <dbReference type="SAM" id="MobiDB-lite"/>
    </source>
</evidence>
<accession>A0ABT6M9G7</accession>
<dbReference type="Gene3D" id="1.20.1250.20">
    <property type="entry name" value="MFS general substrate transporter like domains"/>
    <property type="match status" value="2"/>
</dbReference>
<comment type="subcellular location">
    <subcellularLocation>
        <location evidence="1">Cell membrane</location>
        <topology evidence="1">Multi-pass membrane protein</topology>
    </subcellularLocation>
</comment>
<dbReference type="InterPro" id="IPR011701">
    <property type="entry name" value="MFS"/>
</dbReference>
<dbReference type="EMBL" id="JARXVC010000004">
    <property type="protein sequence ID" value="MDH6280947.1"/>
    <property type="molecule type" value="Genomic_DNA"/>
</dbReference>
<dbReference type="InterPro" id="IPR005829">
    <property type="entry name" value="Sugar_transporter_CS"/>
</dbReference>
<feature type="transmembrane region" description="Helical" evidence="6">
    <location>
        <begin position="342"/>
        <end position="359"/>
    </location>
</feature>
<feature type="transmembrane region" description="Helical" evidence="6">
    <location>
        <begin position="408"/>
        <end position="427"/>
    </location>
</feature>
<keyword evidence="3 6" id="KW-1133">Transmembrane helix</keyword>
<feature type="region of interest" description="Disordered" evidence="5">
    <location>
        <begin position="1"/>
        <end position="27"/>
    </location>
</feature>
<evidence type="ECO:0000313" key="9">
    <source>
        <dbReference type="Proteomes" id="UP001160334"/>
    </source>
</evidence>
<proteinExistence type="predicted"/>
<evidence type="ECO:0000256" key="3">
    <source>
        <dbReference type="ARBA" id="ARBA00022989"/>
    </source>
</evidence>
<feature type="compositionally biased region" description="Polar residues" evidence="5">
    <location>
        <begin position="1"/>
        <end position="10"/>
    </location>
</feature>
<dbReference type="PROSITE" id="PS00216">
    <property type="entry name" value="SUGAR_TRANSPORT_1"/>
    <property type="match status" value="1"/>
</dbReference>
<feature type="transmembrane region" description="Helical" evidence="6">
    <location>
        <begin position="167"/>
        <end position="189"/>
    </location>
</feature>
<keyword evidence="2 6" id="KW-0812">Transmembrane</keyword>
<organism evidence="8 9">
    <name type="scientific">Prescottella agglutinans</name>
    <dbReference type="NCBI Taxonomy" id="1644129"/>
    <lineage>
        <taxon>Bacteria</taxon>
        <taxon>Bacillati</taxon>
        <taxon>Actinomycetota</taxon>
        <taxon>Actinomycetes</taxon>
        <taxon>Mycobacteriales</taxon>
        <taxon>Nocardiaceae</taxon>
        <taxon>Prescottella</taxon>
    </lineage>
</organism>
<evidence type="ECO:0000256" key="4">
    <source>
        <dbReference type="ARBA" id="ARBA00023136"/>
    </source>
</evidence>
<dbReference type="InterPro" id="IPR036259">
    <property type="entry name" value="MFS_trans_sf"/>
</dbReference>
<feature type="transmembrane region" description="Helical" evidence="6">
    <location>
        <begin position="380"/>
        <end position="402"/>
    </location>
</feature>
<feature type="transmembrane region" description="Helical" evidence="6">
    <location>
        <begin position="109"/>
        <end position="127"/>
    </location>
</feature>
<feature type="transmembrane region" description="Helical" evidence="6">
    <location>
        <begin position="247"/>
        <end position="271"/>
    </location>
</feature>
<name>A0ABT6M9G7_9NOCA</name>
<feature type="transmembrane region" description="Helical" evidence="6">
    <location>
        <begin position="318"/>
        <end position="336"/>
    </location>
</feature>
<dbReference type="SUPFAM" id="SSF103473">
    <property type="entry name" value="MFS general substrate transporter"/>
    <property type="match status" value="1"/>
</dbReference>
<feature type="transmembrane region" description="Helical" evidence="6">
    <location>
        <begin position="69"/>
        <end position="88"/>
    </location>
</feature>
<dbReference type="PROSITE" id="PS50850">
    <property type="entry name" value="MFS"/>
    <property type="match status" value="1"/>
</dbReference>
<evidence type="ECO:0000256" key="1">
    <source>
        <dbReference type="ARBA" id="ARBA00004651"/>
    </source>
</evidence>
<keyword evidence="4 6" id="KW-0472">Membrane</keyword>
<keyword evidence="9" id="KW-1185">Reference proteome</keyword>
<feature type="transmembrane region" description="Helical" evidence="6">
    <location>
        <begin position="195"/>
        <end position="215"/>
    </location>
</feature>
<dbReference type="RefSeq" id="WP_280760274.1">
    <property type="nucleotide sequence ID" value="NZ_JARXVC010000004.1"/>
</dbReference>
<reference evidence="8 9" key="1">
    <citation type="submission" date="2023-04" db="EMBL/GenBank/DDBJ databases">
        <title>Forest soil microbial communities from Buena Vista Peninsula, Colon Province, Panama.</title>
        <authorList>
            <person name="Bouskill N."/>
        </authorList>
    </citation>
    <scope>NUCLEOTIDE SEQUENCE [LARGE SCALE GENOMIC DNA]</scope>
    <source>
        <strain evidence="8 9">CFH S0262</strain>
    </source>
</reference>
<dbReference type="Pfam" id="PF07690">
    <property type="entry name" value="MFS_1"/>
    <property type="match status" value="1"/>
</dbReference>
<evidence type="ECO:0000256" key="6">
    <source>
        <dbReference type="SAM" id="Phobius"/>
    </source>
</evidence>